<feature type="compositionally biased region" description="Low complexity" evidence="1">
    <location>
        <begin position="161"/>
        <end position="173"/>
    </location>
</feature>
<name>A0A433J830_9PROT</name>
<evidence type="ECO:0000313" key="3">
    <source>
        <dbReference type="Proteomes" id="UP000280346"/>
    </source>
</evidence>
<dbReference type="AlphaFoldDB" id="A0A433J830"/>
<gene>
    <name evidence="2" type="ORF">EJ913_14040</name>
</gene>
<feature type="compositionally biased region" description="Gly residues" evidence="1">
    <location>
        <begin position="107"/>
        <end position="122"/>
    </location>
</feature>
<dbReference type="RefSeq" id="WP_126998871.1">
    <property type="nucleotide sequence ID" value="NZ_JBNPXW010000002.1"/>
</dbReference>
<dbReference type="OrthoDB" id="7306488at2"/>
<accession>A0A433J830</accession>
<dbReference type="Proteomes" id="UP000280346">
    <property type="component" value="Unassembled WGS sequence"/>
</dbReference>
<feature type="compositionally biased region" description="Pro residues" evidence="1">
    <location>
        <begin position="123"/>
        <end position="135"/>
    </location>
</feature>
<keyword evidence="3" id="KW-1185">Reference proteome</keyword>
<proteinExistence type="predicted"/>
<feature type="region of interest" description="Disordered" evidence="1">
    <location>
        <begin position="1"/>
        <end position="26"/>
    </location>
</feature>
<feature type="compositionally biased region" description="Low complexity" evidence="1">
    <location>
        <begin position="60"/>
        <end position="72"/>
    </location>
</feature>
<feature type="region of interest" description="Disordered" evidence="1">
    <location>
        <begin position="54"/>
        <end position="78"/>
    </location>
</feature>
<protein>
    <submittedName>
        <fullName evidence="2">Uncharacterized protein</fullName>
    </submittedName>
</protein>
<sequence length="240" mass="23048">MSVSMVSSSVSSQTLQRPQGPGKEIRQGIDTLKKAVESGDLTSVQSAYDSLSKLQADKQGSSGTSGTSSAGSDAKDPLSKLLTSVGEALKTGDVSAVQQAVAQNVPPGGGAGGRGGGPGGAGGPPPGGGGGPPPGGGGEVGSAVGSLAQSLQSGDVSGAQDSLTSLTKLLTASSDDEDEDDSSSTSSTTSASSSSNSFLDKLKSSLGDIGSALQSGDVSSAQKLFASVATRGSQGVNVLA</sequence>
<comment type="caution">
    <text evidence="2">The sequence shown here is derived from an EMBL/GenBank/DDBJ whole genome shotgun (WGS) entry which is preliminary data.</text>
</comment>
<dbReference type="EMBL" id="RZIJ01000010">
    <property type="protein sequence ID" value="RUQ70125.1"/>
    <property type="molecule type" value="Genomic_DNA"/>
</dbReference>
<reference evidence="2 3" key="1">
    <citation type="submission" date="2018-12" db="EMBL/GenBank/DDBJ databases">
        <authorList>
            <person name="Yang Y."/>
        </authorList>
    </citation>
    <scope>NUCLEOTIDE SEQUENCE [LARGE SCALE GENOMIC DNA]</scope>
    <source>
        <strain evidence="2 3">GSF71</strain>
    </source>
</reference>
<feature type="compositionally biased region" description="Low complexity" evidence="1">
    <location>
        <begin position="1"/>
        <end position="12"/>
    </location>
</feature>
<feature type="compositionally biased region" description="Low complexity" evidence="1">
    <location>
        <begin position="183"/>
        <end position="199"/>
    </location>
</feature>
<organism evidence="2 3">
    <name type="scientific">Azospirillum doebereinerae</name>
    <dbReference type="NCBI Taxonomy" id="92933"/>
    <lineage>
        <taxon>Bacteria</taxon>
        <taxon>Pseudomonadati</taxon>
        <taxon>Pseudomonadota</taxon>
        <taxon>Alphaproteobacteria</taxon>
        <taxon>Rhodospirillales</taxon>
        <taxon>Azospirillaceae</taxon>
        <taxon>Azospirillum</taxon>
    </lineage>
</organism>
<evidence type="ECO:0000256" key="1">
    <source>
        <dbReference type="SAM" id="MobiDB-lite"/>
    </source>
</evidence>
<feature type="region of interest" description="Disordered" evidence="1">
    <location>
        <begin position="98"/>
        <end position="201"/>
    </location>
</feature>
<evidence type="ECO:0000313" key="2">
    <source>
        <dbReference type="EMBL" id="RUQ70125.1"/>
    </source>
</evidence>